<evidence type="ECO:0000313" key="2">
    <source>
        <dbReference type="EMBL" id="KAJ4926731.1"/>
    </source>
</evidence>
<feature type="non-terminal residue" evidence="2">
    <location>
        <position position="81"/>
    </location>
</feature>
<reference evidence="2" key="1">
    <citation type="submission" date="2022-11" db="EMBL/GenBank/DDBJ databases">
        <title>Chromosome-level genome of Pogonophryne albipinna.</title>
        <authorList>
            <person name="Jo E."/>
        </authorList>
    </citation>
    <scope>NUCLEOTIDE SEQUENCE</scope>
    <source>
        <strain evidence="2">SGF0006</strain>
        <tissue evidence="2">Muscle</tissue>
    </source>
</reference>
<dbReference type="AlphaFoldDB" id="A0AAD6AKY4"/>
<dbReference type="Proteomes" id="UP001219934">
    <property type="component" value="Unassembled WGS sequence"/>
</dbReference>
<evidence type="ECO:0000256" key="1">
    <source>
        <dbReference type="SAM" id="MobiDB-lite"/>
    </source>
</evidence>
<accession>A0AAD6AKY4</accession>
<proteinExistence type="predicted"/>
<feature type="compositionally biased region" description="Pro residues" evidence="1">
    <location>
        <begin position="1"/>
        <end position="10"/>
    </location>
</feature>
<gene>
    <name evidence="2" type="ORF">JOQ06_014478</name>
</gene>
<dbReference type="EMBL" id="JAPTMU010000019">
    <property type="protein sequence ID" value="KAJ4926731.1"/>
    <property type="molecule type" value="Genomic_DNA"/>
</dbReference>
<feature type="non-terminal residue" evidence="2">
    <location>
        <position position="1"/>
    </location>
</feature>
<comment type="caution">
    <text evidence="2">The sequence shown here is derived from an EMBL/GenBank/DDBJ whole genome shotgun (WGS) entry which is preliminary data.</text>
</comment>
<organism evidence="2 3">
    <name type="scientific">Pogonophryne albipinna</name>
    <dbReference type="NCBI Taxonomy" id="1090488"/>
    <lineage>
        <taxon>Eukaryota</taxon>
        <taxon>Metazoa</taxon>
        <taxon>Chordata</taxon>
        <taxon>Craniata</taxon>
        <taxon>Vertebrata</taxon>
        <taxon>Euteleostomi</taxon>
        <taxon>Actinopterygii</taxon>
        <taxon>Neopterygii</taxon>
        <taxon>Teleostei</taxon>
        <taxon>Neoteleostei</taxon>
        <taxon>Acanthomorphata</taxon>
        <taxon>Eupercaria</taxon>
        <taxon>Perciformes</taxon>
        <taxon>Notothenioidei</taxon>
        <taxon>Pogonophryne</taxon>
    </lineage>
</organism>
<name>A0AAD6AKY4_9TELE</name>
<feature type="compositionally biased region" description="Polar residues" evidence="1">
    <location>
        <begin position="12"/>
        <end position="22"/>
    </location>
</feature>
<sequence length="81" mass="8633">ETQESPPPATIPLSSSPKGTLTDNERRNAGPLSLSVVARTEREEGCENAVADCGVEDPWRTALIGCPHPPLRIPSLMGAKR</sequence>
<protein>
    <submittedName>
        <fullName evidence="2">Uncharacterized protein</fullName>
    </submittedName>
</protein>
<evidence type="ECO:0000313" key="3">
    <source>
        <dbReference type="Proteomes" id="UP001219934"/>
    </source>
</evidence>
<feature type="region of interest" description="Disordered" evidence="1">
    <location>
        <begin position="1"/>
        <end position="34"/>
    </location>
</feature>
<keyword evidence="3" id="KW-1185">Reference proteome</keyword>